<proteinExistence type="predicted"/>
<sequence>MAQRTVDIVLSERLSMIQAENGLLTKEGLAARNDPASEPQPSTSTRDNE</sequence>
<dbReference type="Proteomes" id="UP001250858">
    <property type="component" value="Chromosome"/>
</dbReference>
<organism evidence="2 3">
    <name type="scientific">Streptomyces roseicoloratus</name>
    <dbReference type="NCBI Taxonomy" id="2508722"/>
    <lineage>
        <taxon>Bacteria</taxon>
        <taxon>Bacillati</taxon>
        <taxon>Actinomycetota</taxon>
        <taxon>Actinomycetes</taxon>
        <taxon>Kitasatosporales</taxon>
        <taxon>Streptomycetaceae</taxon>
        <taxon>Streptomyces</taxon>
    </lineage>
</organism>
<feature type="region of interest" description="Disordered" evidence="1">
    <location>
        <begin position="26"/>
        <end position="49"/>
    </location>
</feature>
<dbReference type="EMBL" id="CP133762">
    <property type="protein sequence ID" value="WMX44762.1"/>
    <property type="molecule type" value="Genomic_DNA"/>
</dbReference>
<dbReference type="RefSeq" id="WP_164986134.1">
    <property type="nucleotide sequence ID" value="NZ_CP133762.1"/>
</dbReference>
<evidence type="ECO:0000256" key="1">
    <source>
        <dbReference type="SAM" id="MobiDB-lite"/>
    </source>
</evidence>
<protein>
    <recommendedName>
        <fullName evidence="4">Transposase</fullName>
    </recommendedName>
</protein>
<gene>
    <name evidence="2" type="ORF">RGF97_07705</name>
</gene>
<keyword evidence="3" id="KW-1185">Reference proteome</keyword>
<name>A0ABY9RS21_9ACTN</name>
<accession>A0ABY9RS21</accession>
<reference evidence="2 3" key="1">
    <citation type="submission" date="2023-09" db="EMBL/GenBank/DDBJ databases">
        <title>Complete genome of Streptomyces roseicoloratus T14.</title>
        <authorList>
            <person name="Bashizi T."/>
            <person name="Kim M.-J."/>
            <person name="Lee G."/>
            <person name="Tagele S.B."/>
            <person name="Shin J.-H."/>
        </authorList>
    </citation>
    <scope>NUCLEOTIDE SEQUENCE [LARGE SCALE GENOMIC DNA]</scope>
    <source>
        <strain evidence="2 3">T14</strain>
    </source>
</reference>
<evidence type="ECO:0000313" key="3">
    <source>
        <dbReference type="Proteomes" id="UP001250858"/>
    </source>
</evidence>
<evidence type="ECO:0008006" key="4">
    <source>
        <dbReference type="Google" id="ProtNLM"/>
    </source>
</evidence>
<feature type="compositionally biased region" description="Polar residues" evidence="1">
    <location>
        <begin position="39"/>
        <end position="49"/>
    </location>
</feature>
<evidence type="ECO:0000313" key="2">
    <source>
        <dbReference type="EMBL" id="WMX44762.1"/>
    </source>
</evidence>